<proteinExistence type="inferred from homology"/>
<keyword evidence="4" id="KW-0862">Zinc</keyword>
<evidence type="ECO:0000259" key="5">
    <source>
        <dbReference type="SMART" id="SM00849"/>
    </source>
</evidence>
<evidence type="ECO:0000313" key="7">
    <source>
        <dbReference type="Proteomes" id="UP000295578"/>
    </source>
</evidence>
<reference evidence="6 7" key="1">
    <citation type="submission" date="2019-03" db="EMBL/GenBank/DDBJ databases">
        <title>Draft genome sequences of novel Actinobacteria.</title>
        <authorList>
            <person name="Sahin N."/>
            <person name="Ay H."/>
            <person name="Saygin H."/>
        </authorList>
    </citation>
    <scope>NUCLEOTIDE SEQUENCE [LARGE SCALE GENOMIC DNA]</scope>
    <source>
        <strain evidence="6 7">DSM 45941</strain>
    </source>
</reference>
<evidence type="ECO:0000313" key="6">
    <source>
        <dbReference type="EMBL" id="TDD66943.1"/>
    </source>
</evidence>
<dbReference type="GO" id="GO:0016787">
    <property type="term" value="F:hydrolase activity"/>
    <property type="evidence" value="ECO:0007669"/>
    <property type="project" value="UniProtKB-KW"/>
</dbReference>
<dbReference type="InterPro" id="IPR051013">
    <property type="entry name" value="MBL_superfamily_lactonases"/>
</dbReference>
<feature type="domain" description="Metallo-beta-lactamase" evidence="5">
    <location>
        <begin position="58"/>
        <end position="279"/>
    </location>
</feature>
<dbReference type="SMART" id="SM00849">
    <property type="entry name" value="Lactamase_B"/>
    <property type="match status" value="1"/>
</dbReference>
<dbReference type="AlphaFoldDB" id="A0A4R5A4S8"/>
<dbReference type="Pfam" id="PF00753">
    <property type="entry name" value="Lactamase_B"/>
    <property type="match status" value="1"/>
</dbReference>
<gene>
    <name evidence="6" type="ORF">E1293_38610</name>
</gene>
<evidence type="ECO:0000256" key="4">
    <source>
        <dbReference type="ARBA" id="ARBA00022833"/>
    </source>
</evidence>
<keyword evidence="3 6" id="KW-0378">Hydrolase</keyword>
<dbReference type="OrthoDB" id="5177904at2"/>
<dbReference type="GO" id="GO:0046872">
    <property type="term" value="F:metal ion binding"/>
    <property type="evidence" value="ECO:0007669"/>
    <property type="project" value="UniProtKB-KW"/>
</dbReference>
<dbReference type="Proteomes" id="UP000295578">
    <property type="component" value="Unassembled WGS sequence"/>
</dbReference>
<name>A0A4R5A4S8_9ACTN</name>
<evidence type="ECO:0000256" key="2">
    <source>
        <dbReference type="ARBA" id="ARBA00022723"/>
    </source>
</evidence>
<protein>
    <submittedName>
        <fullName evidence="6">MBL fold metallo-hydrolase</fullName>
    </submittedName>
</protein>
<dbReference type="EMBL" id="SMKY01000298">
    <property type="protein sequence ID" value="TDD66943.1"/>
    <property type="molecule type" value="Genomic_DNA"/>
</dbReference>
<comment type="similarity">
    <text evidence="1">Belongs to the metallo-beta-lactamase superfamily.</text>
</comment>
<sequence>MSDFTIGDVEVTKVPEWIGEIAPARVIIPDSTPQIWRDNQAWLAPDHWNPDTDGYHAAVQTWVLRSEGKTVLVDTGVGDGRDRPQIPMFDHLDTGFLDRLAAAGVRADEVDVVVNTHIHYDHVGWNTIGGDGDWEPAFPNATYLIPAVDQRYFAPENAHRRPAPRSDNERLRQQGSLLVYADSIAPVLAKATLWEDTYRVDGNLTLEPAPGHTPGSAVLRVRSRGHRAVFVGDVMHSPVQILEPEYNSCFCEDRPQAAATRHRLLERAADEVEIVIPAHFAGAGAVEVERQGDRFQVAAGVCGSFNPGIVHHASPGFGRARSGRLCAGLGSRGRARRNR</sequence>
<dbReference type="Gene3D" id="3.60.15.10">
    <property type="entry name" value="Ribonuclease Z/Hydroxyacylglutathione hydrolase-like"/>
    <property type="match status" value="1"/>
</dbReference>
<accession>A0A4R5A4S8</accession>
<organism evidence="6 7">
    <name type="scientific">Actinomadura darangshiensis</name>
    <dbReference type="NCBI Taxonomy" id="705336"/>
    <lineage>
        <taxon>Bacteria</taxon>
        <taxon>Bacillati</taxon>
        <taxon>Actinomycetota</taxon>
        <taxon>Actinomycetes</taxon>
        <taxon>Streptosporangiales</taxon>
        <taxon>Thermomonosporaceae</taxon>
        <taxon>Actinomadura</taxon>
    </lineage>
</organism>
<dbReference type="SUPFAM" id="SSF56281">
    <property type="entry name" value="Metallo-hydrolase/oxidoreductase"/>
    <property type="match status" value="1"/>
</dbReference>
<dbReference type="InterPro" id="IPR036866">
    <property type="entry name" value="RibonucZ/Hydroxyglut_hydro"/>
</dbReference>
<dbReference type="InterPro" id="IPR001279">
    <property type="entry name" value="Metallo-B-lactamas"/>
</dbReference>
<evidence type="ECO:0000256" key="1">
    <source>
        <dbReference type="ARBA" id="ARBA00007749"/>
    </source>
</evidence>
<evidence type="ECO:0000256" key="3">
    <source>
        <dbReference type="ARBA" id="ARBA00022801"/>
    </source>
</evidence>
<comment type="caution">
    <text evidence="6">The sequence shown here is derived from an EMBL/GenBank/DDBJ whole genome shotgun (WGS) entry which is preliminary data.</text>
</comment>
<dbReference type="PANTHER" id="PTHR42978:SF6">
    <property type="entry name" value="QUORUM-QUENCHING LACTONASE YTNP-RELATED"/>
    <property type="match status" value="1"/>
</dbReference>
<keyword evidence="2" id="KW-0479">Metal-binding</keyword>
<dbReference type="RefSeq" id="WP_132203696.1">
    <property type="nucleotide sequence ID" value="NZ_SMKY01000298.1"/>
</dbReference>
<keyword evidence="7" id="KW-1185">Reference proteome</keyword>
<dbReference type="PANTHER" id="PTHR42978">
    <property type="entry name" value="QUORUM-QUENCHING LACTONASE YTNP-RELATED-RELATED"/>
    <property type="match status" value="1"/>
</dbReference>
<dbReference type="CDD" id="cd16277">
    <property type="entry name" value="metallo-hydrolase-like_MBL-fold"/>
    <property type="match status" value="1"/>
</dbReference>